<comment type="caution">
    <text evidence="1">The sequence shown here is derived from an EMBL/GenBank/DDBJ whole genome shotgun (WGS) entry which is preliminary data.</text>
</comment>
<reference evidence="1" key="1">
    <citation type="submission" date="2020-07" db="EMBL/GenBank/DDBJ databases">
        <title>Huge and variable diversity of episymbiotic CPR bacteria and DPANN archaea in groundwater ecosystems.</title>
        <authorList>
            <person name="He C.Y."/>
            <person name="Keren R."/>
            <person name="Whittaker M."/>
            <person name="Farag I.F."/>
            <person name="Doudna J."/>
            <person name="Cate J.H.D."/>
            <person name="Banfield J.F."/>
        </authorList>
    </citation>
    <scope>NUCLEOTIDE SEQUENCE</scope>
    <source>
        <strain evidence="1">NC_groundwater_1818_Pr3_B-0.1um_66_35</strain>
    </source>
</reference>
<dbReference type="Proteomes" id="UP000782519">
    <property type="component" value="Unassembled WGS sequence"/>
</dbReference>
<organism evidence="1 2">
    <name type="scientific">Rhodopseudomonas palustris</name>
    <dbReference type="NCBI Taxonomy" id="1076"/>
    <lineage>
        <taxon>Bacteria</taxon>
        <taxon>Pseudomonadati</taxon>
        <taxon>Pseudomonadota</taxon>
        <taxon>Alphaproteobacteria</taxon>
        <taxon>Hyphomicrobiales</taxon>
        <taxon>Nitrobacteraceae</taxon>
        <taxon>Rhodopseudomonas</taxon>
    </lineage>
</organism>
<gene>
    <name evidence="1" type="ORF">HZA66_05595</name>
</gene>
<evidence type="ECO:0000313" key="2">
    <source>
        <dbReference type="Proteomes" id="UP000782519"/>
    </source>
</evidence>
<protein>
    <submittedName>
        <fullName evidence="1">Uncharacterized protein</fullName>
    </submittedName>
</protein>
<dbReference type="EMBL" id="JACRJB010000014">
    <property type="protein sequence ID" value="MBI5128895.1"/>
    <property type="molecule type" value="Genomic_DNA"/>
</dbReference>
<sequence>MIHQNTTASTIICFAIISTPLSSVVAHEGHKMECSDASMRAMKADIQAMPDGSSKVAADKEMRSAEAMLQKKDMKACAVHLMNAMEEAEK</sequence>
<dbReference type="AlphaFoldDB" id="A0A933RVB1"/>
<accession>A0A933RVB1</accession>
<name>A0A933RVB1_RHOPL</name>
<evidence type="ECO:0000313" key="1">
    <source>
        <dbReference type="EMBL" id="MBI5128895.1"/>
    </source>
</evidence>
<proteinExistence type="predicted"/>